<feature type="region of interest" description="Disordered" evidence="1">
    <location>
        <begin position="62"/>
        <end position="86"/>
    </location>
</feature>
<protein>
    <submittedName>
        <fullName evidence="2">Uncharacterized protein</fullName>
    </submittedName>
</protein>
<keyword evidence="3" id="KW-1185">Reference proteome</keyword>
<organism evidence="2 3">
    <name type="scientific">Tanacetum coccineum</name>
    <dbReference type="NCBI Taxonomy" id="301880"/>
    <lineage>
        <taxon>Eukaryota</taxon>
        <taxon>Viridiplantae</taxon>
        <taxon>Streptophyta</taxon>
        <taxon>Embryophyta</taxon>
        <taxon>Tracheophyta</taxon>
        <taxon>Spermatophyta</taxon>
        <taxon>Magnoliopsida</taxon>
        <taxon>eudicotyledons</taxon>
        <taxon>Gunneridae</taxon>
        <taxon>Pentapetalae</taxon>
        <taxon>asterids</taxon>
        <taxon>campanulids</taxon>
        <taxon>Asterales</taxon>
        <taxon>Asteraceae</taxon>
        <taxon>Asteroideae</taxon>
        <taxon>Anthemideae</taxon>
        <taxon>Anthemidinae</taxon>
        <taxon>Tanacetum</taxon>
    </lineage>
</organism>
<reference evidence="2" key="2">
    <citation type="submission" date="2022-01" db="EMBL/GenBank/DDBJ databases">
        <authorList>
            <person name="Yamashiro T."/>
            <person name="Shiraishi A."/>
            <person name="Satake H."/>
            <person name="Nakayama K."/>
        </authorList>
    </citation>
    <scope>NUCLEOTIDE SEQUENCE</scope>
</reference>
<feature type="compositionally biased region" description="Polar residues" evidence="1">
    <location>
        <begin position="32"/>
        <end position="41"/>
    </location>
</feature>
<feature type="compositionally biased region" description="Acidic residues" evidence="1">
    <location>
        <begin position="16"/>
        <end position="25"/>
    </location>
</feature>
<sequence length="86" mass="9838">MRELRSHGVVNRLNYSDEDVDEEREMEAPLGLQSQPFRETEGQITQGIPLLLAAYLRETKRKRRTLSPREAPFAHESPANGAPHQN</sequence>
<reference evidence="2" key="1">
    <citation type="journal article" date="2022" name="Int. J. Mol. Sci.">
        <title>Draft Genome of Tanacetum Coccineum: Genomic Comparison of Closely Related Tanacetum-Family Plants.</title>
        <authorList>
            <person name="Yamashiro T."/>
            <person name="Shiraishi A."/>
            <person name="Nakayama K."/>
            <person name="Satake H."/>
        </authorList>
    </citation>
    <scope>NUCLEOTIDE SEQUENCE</scope>
</reference>
<evidence type="ECO:0000313" key="3">
    <source>
        <dbReference type="Proteomes" id="UP001151760"/>
    </source>
</evidence>
<comment type="caution">
    <text evidence="2">The sequence shown here is derived from an EMBL/GenBank/DDBJ whole genome shotgun (WGS) entry which is preliminary data.</text>
</comment>
<proteinExistence type="predicted"/>
<gene>
    <name evidence="2" type="ORF">Tco_0820067</name>
</gene>
<dbReference type="EMBL" id="BQNB010012078">
    <property type="protein sequence ID" value="GJS98897.1"/>
    <property type="molecule type" value="Genomic_DNA"/>
</dbReference>
<name>A0ABQ5A9C7_9ASTR</name>
<evidence type="ECO:0000313" key="2">
    <source>
        <dbReference type="EMBL" id="GJS98897.1"/>
    </source>
</evidence>
<accession>A0ABQ5A9C7</accession>
<dbReference type="Proteomes" id="UP001151760">
    <property type="component" value="Unassembled WGS sequence"/>
</dbReference>
<evidence type="ECO:0000256" key="1">
    <source>
        <dbReference type="SAM" id="MobiDB-lite"/>
    </source>
</evidence>
<feature type="region of interest" description="Disordered" evidence="1">
    <location>
        <begin position="15"/>
        <end position="41"/>
    </location>
</feature>